<dbReference type="NCBIfam" id="TIGR02283">
    <property type="entry name" value="MltB_2"/>
    <property type="match status" value="1"/>
</dbReference>
<dbReference type="SUPFAM" id="SSF53955">
    <property type="entry name" value="Lysozyme-like"/>
    <property type="match status" value="1"/>
</dbReference>
<dbReference type="Proteomes" id="UP000246483">
    <property type="component" value="Unassembled WGS sequence"/>
</dbReference>
<dbReference type="Gene3D" id="1.10.8.350">
    <property type="entry name" value="Bacterial muramidase"/>
    <property type="match status" value="1"/>
</dbReference>
<feature type="region of interest" description="Disordered" evidence="1">
    <location>
        <begin position="48"/>
        <end position="87"/>
    </location>
</feature>
<evidence type="ECO:0000256" key="2">
    <source>
        <dbReference type="SAM" id="SignalP"/>
    </source>
</evidence>
<reference evidence="5 6" key="1">
    <citation type="submission" date="2018-05" db="EMBL/GenBank/DDBJ databases">
        <title>Genomic Encyclopedia of Type Strains, Phase IV (KMG-IV): sequencing the most valuable type-strain genomes for metagenomic binning, comparative biology and taxonomic classification.</title>
        <authorList>
            <person name="Goeker M."/>
        </authorList>
    </citation>
    <scope>NUCLEOTIDE SEQUENCE [LARGE SCALE GENOMIC DNA]</scope>
    <source>
        <strain evidence="5 6">DSM 26006</strain>
    </source>
</reference>
<evidence type="ECO:0000259" key="3">
    <source>
        <dbReference type="Pfam" id="PF01471"/>
    </source>
</evidence>
<proteinExistence type="predicted"/>
<dbReference type="AlphaFoldDB" id="A0A317RCZ5"/>
<dbReference type="Pfam" id="PF01471">
    <property type="entry name" value="PG_binding_1"/>
    <property type="match status" value="1"/>
</dbReference>
<dbReference type="InterPro" id="IPR043426">
    <property type="entry name" value="MltB-like"/>
</dbReference>
<sequence>MHRFLPALSSALSPLACALALAGCSSVPAAAPAPAPAPAQSVPAPASAAVAVPPPQGPAEPPAPAASQPVPAAPPAASEPRKEAPQTLDAAGFHAWAAQFAATARAAGIRPETLDATLGQARFLPQVVQLDRSQPEYTRPPWAYLDAAVSRERVAEGRRRRRAHAAELDAAARRDGVPASIITAIWGMESDYGRHFGNFRTVDALATLAYEGRRRAWASAELLAALRIVDSGEFEAQALIGSWAGAMGHTQFLPSVFLAHAVDADGDGRRDIWGSIPDVIASTASFLAHSGWTADEPWGVEVRLPEGFDYTRAELNVRQDSAFWAAEGIRSLDGHPLPPLRAASVLAPAGARGPAVLVGGNFRALLRYNNSNNYALAVALLAQQIDGGEGLRAPWPRELQPLSRSEVQQLQRGLNERGMEVGEADGVIGPATRAGVRRLQQSLRLPADGFATRELLQRLLGP</sequence>
<evidence type="ECO:0000313" key="5">
    <source>
        <dbReference type="EMBL" id="PWW46363.1"/>
    </source>
</evidence>
<dbReference type="GO" id="GO:0008933">
    <property type="term" value="F:peptidoglycan lytic transglycosylase activity"/>
    <property type="evidence" value="ECO:0007669"/>
    <property type="project" value="TreeGrafter"/>
</dbReference>
<gene>
    <name evidence="5" type="ORF">DFR36_104143</name>
</gene>
<dbReference type="InterPro" id="IPR036366">
    <property type="entry name" value="PGBDSf"/>
</dbReference>
<keyword evidence="2" id="KW-0732">Signal</keyword>
<dbReference type="InterPro" id="IPR023346">
    <property type="entry name" value="Lysozyme-like_dom_sf"/>
</dbReference>
<feature type="domain" description="Peptidoglycan binding-like" evidence="3">
    <location>
        <begin position="404"/>
        <end position="459"/>
    </location>
</feature>
<evidence type="ECO:0000256" key="1">
    <source>
        <dbReference type="SAM" id="MobiDB-lite"/>
    </source>
</evidence>
<dbReference type="OrthoDB" id="9772911at2"/>
<dbReference type="InterPro" id="IPR011970">
    <property type="entry name" value="MltB_2"/>
</dbReference>
<dbReference type="Gene3D" id="1.10.101.10">
    <property type="entry name" value="PGBD-like superfamily/PGBD"/>
    <property type="match status" value="1"/>
</dbReference>
<dbReference type="GO" id="GO:0009253">
    <property type="term" value="P:peptidoglycan catabolic process"/>
    <property type="evidence" value="ECO:0007669"/>
    <property type="project" value="TreeGrafter"/>
</dbReference>
<feature type="compositionally biased region" description="Low complexity" evidence="1">
    <location>
        <begin position="65"/>
        <end position="78"/>
    </location>
</feature>
<accession>A0A317RCZ5</accession>
<dbReference type="PANTHER" id="PTHR30163:SF8">
    <property type="entry name" value="LYTIC MUREIN TRANSGLYCOSYLASE"/>
    <property type="match status" value="1"/>
</dbReference>
<dbReference type="CDD" id="cd13399">
    <property type="entry name" value="Slt35-like"/>
    <property type="match status" value="1"/>
</dbReference>
<keyword evidence="6" id="KW-1185">Reference proteome</keyword>
<dbReference type="Gene3D" id="1.10.530.10">
    <property type="match status" value="1"/>
</dbReference>
<feature type="domain" description="Transglycosylase SLT" evidence="4">
    <location>
        <begin position="93"/>
        <end position="383"/>
    </location>
</feature>
<dbReference type="SUPFAM" id="SSF47090">
    <property type="entry name" value="PGBD-like"/>
    <property type="match status" value="1"/>
</dbReference>
<evidence type="ECO:0000259" key="4">
    <source>
        <dbReference type="Pfam" id="PF13406"/>
    </source>
</evidence>
<dbReference type="Pfam" id="PF13406">
    <property type="entry name" value="SLT_2"/>
    <property type="match status" value="1"/>
</dbReference>
<name>A0A317RCZ5_9BURK</name>
<dbReference type="InterPro" id="IPR036365">
    <property type="entry name" value="PGBD-like_sf"/>
</dbReference>
<feature type="chain" id="PRO_5016408024" evidence="2">
    <location>
        <begin position="30"/>
        <end position="462"/>
    </location>
</feature>
<dbReference type="PROSITE" id="PS51257">
    <property type="entry name" value="PROKAR_LIPOPROTEIN"/>
    <property type="match status" value="1"/>
</dbReference>
<dbReference type="PANTHER" id="PTHR30163">
    <property type="entry name" value="MEMBRANE-BOUND LYTIC MUREIN TRANSGLYCOSYLASE B"/>
    <property type="match status" value="1"/>
</dbReference>
<feature type="compositionally biased region" description="Pro residues" evidence="1">
    <location>
        <begin position="52"/>
        <end position="64"/>
    </location>
</feature>
<evidence type="ECO:0000313" key="6">
    <source>
        <dbReference type="Proteomes" id="UP000246483"/>
    </source>
</evidence>
<organism evidence="5 6">
    <name type="scientific">Melaminivora alkalimesophila</name>
    <dbReference type="NCBI Taxonomy" id="1165852"/>
    <lineage>
        <taxon>Bacteria</taxon>
        <taxon>Pseudomonadati</taxon>
        <taxon>Pseudomonadota</taxon>
        <taxon>Betaproteobacteria</taxon>
        <taxon>Burkholderiales</taxon>
        <taxon>Comamonadaceae</taxon>
        <taxon>Melaminivora</taxon>
    </lineage>
</organism>
<dbReference type="InterPro" id="IPR002477">
    <property type="entry name" value="Peptidoglycan-bd-like"/>
</dbReference>
<dbReference type="InterPro" id="IPR031304">
    <property type="entry name" value="SLT_2"/>
</dbReference>
<dbReference type="EMBL" id="QGUB01000004">
    <property type="protein sequence ID" value="PWW46363.1"/>
    <property type="molecule type" value="Genomic_DNA"/>
</dbReference>
<feature type="signal peptide" evidence="2">
    <location>
        <begin position="1"/>
        <end position="29"/>
    </location>
</feature>
<comment type="caution">
    <text evidence="5">The sequence shown here is derived from an EMBL/GenBank/DDBJ whole genome shotgun (WGS) entry which is preliminary data.</text>
</comment>
<protein>
    <submittedName>
        <fullName evidence="5">Lytic murein transglycosylase</fullName>
    </submittedName>
</protein>